<protein>
    <submittedName>
        <fullName evidence="1">Uncharacterized protein</fullName>
    </submittedName>
</protein>
<proteinExistence type="predicted"/>
<evidence type="ECO:0000313" key="2">
    <source>
        <dbReference type="Proteomes" id="UP001153331"/>
    </source>
</evidence>
<gene>
    <name evidence="1" type="ORF">OPT61_g4082</name>
</gene>
<sequence length="132" mass="15259">MKTYTCPPMLFARTNTAPNTTVESLNEYSYRFTASMARLTRSPELRPPRRSLRSIGIPNRYDTLATQIRWARVRFYILHRRQRFSPPPSVHVHSDELDESETSSILQHEILADQSTFNRVDADLLCVGGQFS</sequence>
<keyword evidence="2" id="KW-1185">Reference proteome</keyword>
<organism evidence="1 2">
    <name type="scientific">Boeremia exigua</name>
    <dbReference type="NCBI Taxonomy" id="749465"/>
    <lineage>
        <taxon>Eukaryota</taxon>
        <taxon>Fungi</taxon>
        <taxon>Dikarya</taxon>
        <taxon>Ascomycota</taxon>
        <taxon>Pezizomycotina</taxon>
        <taxon>Dothideomycetes</taxon>
        <taxon>Pleosporomycetidae</taxon>
        <taxon>Pleosporales</taxon>
        <taxon>Pleosporineae</taxon>
        <taxon>Didymellaceae</taxon>
        <taxon>Boeremia</taxon>
    </lineage>
</organism>
<evidence type="ECO:0000313" key="1">
    <source>
        <dbReference type="EMBL" id="KAJ8113907.1"/>
    </source>
</evidence>
<dbReference type="Proteomes" id="UP001153331">
    <property type="component" value="Unassembled WGS sequence"/>
</dbReference>
<comment type="caution">
    <text evidence="1">The sequence shown here is derived from an EMBL/GenBank/DDBJ whole genome shotgun (WGS) entry which is preliminary data.</text>
</comment>
<accession>A0ACC2IFN0</accession>
<dbReference type="EMBL" id="JAPHNI010000224">
    <property type="protein sequence ID" value="KAJ8113907.1"/>
    <property type="molecule type" value="Genomic_DNA"/>
</dbReference>
<name>A0ACC2IFN0_9PLEO</name>
<reference evidence="1" key="1">
    <citation type="submission" date="2022-11" db="EMBL/GenBank/DDBJ databases">
        <title>Genome Sequence of Boeremia exigua.</title>
        <authorList>
            <person name="Buettner E."/>
        </authorList>
    </citation>
    <scope>NUCLEOTIDE SEQUENCE</scope>
    <source>
        <strain evidence="1">CU02</strain>
    </source>
</reference>